<dbReference type="OrthoDB" id="1720422at2759"/>
<dbReference type="Pfam" id="PF00248">
    <property type="entry name" value="Aldo_ket_red"/>
    <property type="match status" value="2"/>
</dbReference>
<dbReference type="AlphaFoldDB" id="A0A8H5FZR3"/>
<name>A0A8H5FZR3_9AGAR</name>
<keyword evidence="1" id="KW-0521">NADP</keyword>
<evidence type="ECO:0000259" key="2">
    <source>
        <dbReference type="Pfam" id="PF00248"/>
    </source>
</evidence>
<dbReference type="Gene3D" id="3.20.20.100">
    <property type="entry name" value="NADP-dependent oxidoreductase domain"/>
    <property type="match status" value="1"/>
</dbReference>
<evidence type="ECO:0000313" key="4">
    <source>
        <dbReference type="Proteomes" id="UP000518752"/>
    </source>
</evidence>
<dbReference type="EMBL" id="JAACJN010000258">
    <property type="protein sequence ID" value="KAF5354613.1"/>
    <property type="molecule type" value="Genomic_DNA"/>
</dbReference>
<dbReference type="InterPro" id="IPR023210">
    <property type="entry name" value="NADP_OxRdtase_dom"/>
</dbReference>
<evidence type="ECO:0000313" key="3">
    <source>
        <dbReference type="EMBL" id="KAF5354613.1"/>
    </source>
</evidence>
<dbReference type="PANTHER" id="PTHR43364">
    <property type="entry name" value="NADH-SPECIFIC METHYLGLYOXAL REDUCTASE-RELATED"/>
    <property type="match status" value="1"/>
</dbReference>
<dbReference type="SUPFAM" id="SSF51430">
    <property type="entry name" value="NAD(P)-linked oxidoreductase"/>
    <property type="match status" value="1"/>
</dbReference>
<reference evidence="3 4" key="1">
    <citation type="journal article" date="2020" name="ISME J.">
        <title>Uncovering the hidden diversity of litter-decomposition mechanisms in mushroom-forming fungi.</title>
        <authorList>
            <person name="Floudas D."/>
            <person name="Bentzer J."/>
            <person name="Ahren D."/>
            <person name="Johansson T."/>
            <person name="Persson P."/>
            <person name="Tunlid A."/>
        </authorList>
    </citation>
    <scope>NUCLEOTIDE SEQUENCE [LARGE SCALE GENOMIC DNA]</scope>
    <source>
        <strain evidence="3 4">CBS 406.79</strain>
    </source>
</reference>
<sequence>MRLAHSTFDMSAQSLQVVYRQLGKSGLRVSVPIIGAMSFGTREHNKWSIPDDEALPILKYAWDQGINTIDTANIYSNGDSERIIGKFLKKYSIPRSEIIVATKVLGLVGKEPGLKTMAFPGLENTRNYVNQSGLSRAAIFNAVDACLERLDTPYIDLLQIHRFDTKVPAEETMKALHDLVQAGKVRYLGVMDGQVLLACNLSIRYSTVKKSSNLFQAAGSLARPSGEETTRSASYKGTPFEKKFSESDQLIISRVQELASKYSVSMAQISLSWVETKVTSPIVGVNSEKRVLEAIPKEINLTPEDIKYLEEP</sequence>
<dbReference type="InterPro" id="IPR036812">
    <property type="entry name" value="NAD(P)_OxRdtase_dom_sf"/>
</dbReference>
<organism evidence="3 4">
    <name type="scientific">Collybiopsis confluens</name>
    <dbReference type="NCBI Taxonomy" id="2823264"/>
    <lineage>
        <taxon>Eukaryota</taxon>
        <taxon>Fungi</taxon>
        <taxon>Dikarya</taxon>
        <taxon>Basidiomycota</taxon>
        <taxon>Agaricomycotina</taxon>
        <taxon>Agaricomycetes</taxon>
        <taxon>Agaricomycetidae</taxon>
        <taxon>Agaricales</taxon>
        <taxon>Marasmiineae</taxon>
        <taxon>Omphalotaceae</taxon>
        <taxon>Collybiopsis</taxon>
    </lineage>
</organism>
<keyword evidence="4" id="KW-1185">Reference proteome</keyword>
<feature type="domain" description="NADP-dependent oxidoreductase" evidence="2">
    <location>
        <begin position="33"/>
        <end position="191"/>
    </location>
</feature>
<accession>A0A8H5FZR3</accession>
<protein>
    <recommendedName>
        <fullName evidence="2">NADP-dependent oxidoreductase domain-containing protein</fullName>
    </recommendedName>
</protein>
<gene>
    <name evidence="3" type="ORF">D9757_012342</name>
</gene>
<evidence type="ECO:0000256" key="1">
    <source>
        <dbReference type="ARBA" id="ARBA00022857"/>
    </source>
</evidence>
<dbReference type="PANTHER" id="PTHR43364:SF9">
    <property type="entry name" value="OXIDOREDUCTASE"/>
    <property type="match status" value="1"/>
</dbReference>
<feature type="domain" description="NADP-dependent oxidoreductase" evidence="2">
    <location>
        <begin position="236"/>
        <end position="311"/>
    </location>
</feature>
<comment type="caution">
    <text evidence="3">The sequence shown here is derived from an EMBL/GenBank/DDBJ whole genome shotgun (WGS) entry which is preliminary data.</text>
</comment>
<dbReference type="InterPro" id="IPR050523">
    <property type="entry name" value="AKR_Detox_Biosynth"/>
</dbReference>
<dbReference type="Proteomes" id="UP000518752">
    <property type="component" value="Unassembled WGS sequence"/>
</dbReference>
<proteinExistence type="predicted"/>